<dbReference type="Gene3D" id="1.10.10.10">
    <property type="entry name" value="Winged helix-like DNA-binding domain superfamily/Winged helix DNA-binding domain"/>
    <property type="match status" value="1"/>
</dbReference>
<gene>
    <name evidence="11" type="ORF">SAMN03097694_2920</name>
</gene>
<evidence type="ECO:0000259" key="10">
    <source>
        <dbReference type="PROSITE" id="PS50995"/>
    </source>
</evidence>
<evidence type="ECO:0000256" key="6">
    <source>
        <dbReference type="ARBA" id="ARBA00040307"/>
    </source>
</evidence>
<evidence type="ECO:0000256" key="2">
    <source>
        <dbReference type="ARBA" id="ARBA00023015"/>
    </source>
</evidence>
<evidence type="ECO:0000256" key="4">
    <source>
        <dbReference type="ARBA" id="ARBA00023125"/>
    </source>
</evidence>
<dbReference type="Proteomes" id="UP000182489">
    <property type="component" value="Unassembled WGS sequence"/>
</dbReference>
<evidence type="ECO:0000313" key="11">
    <source>
        <dbReference type="EMBL" id="SFX67656.1"/>
    </source>
</evidence>
<evidence type="ECO:0000256" key="5">
    <source>
        <dbReference type="ARBA" id="ARBA00023163"/>
    </source>
</evidence>
<keyword evidence="5" id="KW-0804">Transcription</keyword>
<comment type="similarity">
    <text evidence="7">Belongs to the SarZ family.</text>
</comment>
<dbReference type="PROSITE" id="PS50995">
    <property type="entry name" value="HTH_MARR_2"/>
    <property type="match status" value="1"/>
</dbReference>
<evidence type="ECO:0000256" key="9">
    <source>
        <dbReference type="ARBA" id="ARBA00047207"/>
    </source>
</evidence>
<feature type="domain" description="HTH marR-type" evidence="10">
    <location>
        <begin position="22"/>
        <end position="159"/>
    </location>
</feature>
<dbReference type="PANTHER" id="PTHR42756">
    <property type="entry name" value="TRANSCRIPTIONAL REGULATOR, MARR"/>
    <property type="match status" value="1"/>
</dbReference>
<protein>
    <recommendedName>
        <fullName evidence="6">HTH-type transcriptional regulator MgrA</fullName>
    </recommendedName>
    <alternativeName>
        <fullName evidence="8">HTH-type transcriptional regulator SarZ</fullName>
    </alternativeName>
    <alternativeName>
        <fullName evidence="9">Staphylococcal accessory regulator Z</fullName>
    </alternativeName>
</protein>
<dbReference type="GO" id="GO:0003677">
    <property type="term" value="F:DNA binding"/>
    <property type="evidence" value="ECO:0007669"/>
    <property type="project" value="UniProtKB-KW"/>
</dbReference>
<dbReference type="SUPFAM" id="SSF46785">
    <property type="entry name" value="Winged helix' DNA-binding domain"/>
    <property type="match status" value="1"/>
</dbReference>
<dbReference type="AlphaFoldDB" id="A0A031GTA9"/>
<dbReference type="InterPro" id="IPR055166">
    <property type="entry name" value="Transc_reg_Sar_Rot_HTH"/>
</dbReference>
<dbReference type="InterPro" id="IPR036388">
    <property type="entry name" value="WH-like_DNA-bd_sf"/>
</dbReference>
<dbReference type="GO" id="GO:0003700">
    <property type="term" value="F:DNA-binding transcription factor activity"/>
    <property type="evidence" value="ECO:0007669"/>
    <property type="project" value="InterPro"/>
</dbReference>
<organism evidence="11 12">
    <name type="scientific">Janthinobacterium lividum</name>
    <dbReference type="NCBI Taxonomy" id="29581"/>
    <lineage>
        <taxon>Bacteria</taxon>
        <taxon>Pseudomonadati</taxon>
        <taxon>Pseudomonadota</taxon>
        <taxon>Betaproteobacteria</taxon>
        <taxon>Burkholderiales</taxon>
        <taxon>Oxalobacteraceae</taxon>
        <taxon>Janthinobacterium</taxon>
    </lineage>
</organism>
<dbReference type="PROSITE" id="PS01117">
    <property type="entry name" value="HTH_MARR_1"/>
    <property type="match status" value="1"/>
</dbReference>
<keyword evidence="2" id="KW-0805">Transcription regulation</keyword>
<proteinExistence type="inferred from homology"/>
<evidence type="ECO:0000313" key="12">
    <source>
        <dbReference type="Proteomes" id="UP000182489"/>
    </source>
</evidence>
<comment type="caution">
    <text evidence="11">The sequence shown here is derived from an EMBL/GenBank/DDBJ whole genome shotgun (WGS) entry which is preliminary data.</text>
</comment>
<dbReference type="OrthoDB" id="8907575at2"/>
<accession>A0A031GTA9</accession>
<evidence type="ECO:0000256" key="8">
    <source>
        <dbReference type="ARBA" id="ARBA00047188"/>
    </source>
</evidence>
<dbReference type="InterPro" id="IPR000835">
    <property type="entry name" value="HTH_MarR-typ"/>
</dbReference>
<dbReference type="InterPro" id="IPR036390">
    <property type="entry name" value="WH_DNA-bd_sf"/>
</dbReference>
<keyword evidence="3" id="KW-0843">Virulence</keyword>
<dbReference type="RefSeq" id="WP_034751839.1">
    <property type="nucleotide sequence ID" value="NZ_FPKH01000002.1"/>
</dbReference>
<evidence type="ECO:0000256" key="3">
    <source>
        <dbReference type="ARBA" id="ARBA00023026"/>
    </source>
</evidence>
<dbReference type="PRINTS" id="PR00598">
    <property type="entry name" value="HTHMARR"/>
</dbReference>
<dbReference type="InterPro" id="IPR023187">
    <property type="entry name" value="Tscrpt_reg_MarR-type_CS"/>
</dbReference>
<dbReference type="GO" id="GO:0005737">
    <property type="term" value="C:cytoplasm"/>
    <property type="evidence" value="ECO:0007669"/>
    <property type="project" value="UniProtKB-SubCell"/>
</dbReference>
<dbReference type="Pfam" id="PF22381">
    <property type="entry name" value="Staph_reg_Sar_Rot"/>
    <property type="match status" value="1"/>
</dbReference>
<evidence type="ECO:0000256" key="1">
    <source>
        <dbReference type="ARBA" id="ARBA00004496"/>
    </source>
</evidence>
<sequence>MTAFDATAKRLQNIRTRMPGFPMELMRLLRMTYHIQKGMKDLTNAALKKHDLVDASYMVLAVLYGTDDETSNACTLGMACHEKPANLTRVCNDLETRGLIHRGTRPGDRRSVMISLTDKGRALIETALPDVYQETSALYEGFTEEELQVLDKLYMRQLRNLNNLNNQN</sequence>
<dbReference type="EMBL" id="FPKH01000002">
    <property type="protein sequence ID" value="SFX67656.1"/>
    <property type="molecule type" value="Genomic_DNA"/>
</dbReference>
<keyword evidence="4" id="KW-0238">DNA-binding</keyword>
<comment type="subcellular location">
    <subcellularLocation>
        <location evidence="1">Cytoplasm</location>
    </subcellularLocation>
</comment>
<evidence type="ECO:0000256" key="7">
    <source>
        <dbReference type="ARBA" id="ARBA00046337"/>
    </source>
</evidence>
<name>A0A031GTA9_9BURK</name>
<dbReference type="SMART" id="SM00347">
    <property type="entry name" value="HTH_MARR"/>
    <property type="match status" value="1"/>
</dbReference>
<dbReference type="PANTHER" id="PTHR42756:SF1">
    <property type="entry name" value="TRANSCRIPTIONAL REPRESSOR OF EMRAB OPERON"/>
    <property type="match status" value="1"/>
</dbReference>
<reference evidence="11 12" key="1">
    <citation type="submission" date="2016-11" db="EMBL/GenBank/DDBJ databases">
        <authorList>
            <person name="Varghese N."/>
            <person name="Submissions S."/>
        </authorList>
    </citation>
    <scope>NUCLEOTIDE SEQUENCE [LARGE SCALE GENOMIC DNA]</scope>
    <source>
        <strain evidence="11 12">NFR18</strain>
    </source>
</reference>